<feature type="transmembrane region" description="Helical" evidence="6">
    <location>
        <begin position="278"/>
        <end position="305"/>
    </location>
</feature>
<comment type="subcellular location">
    <subcellularLocation>
        <location evidence="1">Membrane</location>
        <topology evidence="1">Multi-pass membrane protein</topology>
    </subcellularLocation>
</comment>
<dbReference type="AlphaFoldDB" id="A0A232LRS4"/>
<gene>
    <name evidence="7" type="ORF">Egran_05505</name>
</gene>
<keyword evidence="4 6" id="KW-1133">Transmembrane helix</keyword>
<feature type="transmembrane region" description="Helical" evidence="6">
    <location>
        <begin position="45"/>
        <end position="64"/>
    </location>
</feature>
<feature type="transmembrane region" description="Helical" evidence="6">
    <location>
        <begin position="191"/>
        <end position="210"/>
    </location>
</feature>
<keyword evidence="5 6" id="KW-0472">Membrane</keyword>
<evidence type="ECO:0000256" key="3">
    <source>
        <dbReference type="ARBA" id="ARBA00022692"/>
    </source>
</evidence>
<comment type="caution">
    <text evidence="7">The sequence shown here is derived from an EMBL/GenBank/DDBJ whole genome shotgun (WGS) entry which is preliminary data.</text>
</comment>
<accession>A0A232LRS4</accession>
<evidence type="ECO:0008006" key="9">
    <source>
        <dbReference type="Google" id="ProtNLM"/>
    </source>
</evidence>
<evidence type="ECO:0000313" key="7">
    <source>
        <dbReference type="EMBL" id="OXV06728.1"/>
    </source>
</evidence>
<keyword evidence="3 6" id="KW-0812">Transmembrane</keyword>
<evidence type="ECO:0000256" key="6">
    <source>
        <dbReference type="SAM" id="Phobius"/>
    </source>
</evidence>
<evidence type="ECO:0000256" key="4">
    <source>
        <dbReference type="ARBA" id="ARBA00022989"/>
    </source>
</evidence>
<dbReference type="OrthoDB" id="4476201at2759"/>
<feature type="transmembrane region" description="Helical" evidence="6">
    <location>
        <begin position="241"/>
        <end position="258"/>
    </location>
</feature>
<feature type="transmembrane region" description="Helical" evidence="6">
    <location>
        <begin position="124"/>
        <end position="150"/>
    </location>
</feature>
<dbReference type="Gene3D" id="1.20.1740.10">
    <property type="entry name" value="Amino acid/polyamine transporter I"/>
    <property type="match status" value="1"/>
</dbReference>
<keyword evidence="2" id="KW-0813">Transport</keyword>
<evidence type="ECO:0000256" key="1">
    <source>
        <dbReference type="ARBA" id="ARBA00004141"/>
    </source>
</evidence>
<dbReference type="PANTHER" id="PTHR45649:SF6">
    <property type="entry name" value="GABA-SPECIFIC PERMEASE"/>
    <property type="match status" value="1"/>
</dbReference>
<dbReference type="GO" id="GO:0022857">
    <property type="term" value="F:transmembrane transporter activity"/>
    <property type="evidence" value="ECO:0007669"/>
    <property type="project" value="InterPro"/>
</dbReference>
<name>A0A232LRS4_9EURO</name>
<keyword evidence="8" id="KW-1185">Reference proteome</keyword>
<dbReference type="GO" id="GO:0016020">
    <property type="term" value="C:membrane"/>
    <property type="evidence" value="ECO:0007669"/>
    <property type="project" value="UniProtKB-SubCell"/>
</dbReference>
<dbReference type="PANTHER" id="PTHR45649">
    <property type="entry name" value="AMINO-ACID PERMEASE BAT1"/>
    <property type="match status" value="1"/>
</dbReference>
<organism evidence="7 8">
    <name type="scientific">Elaphomyces granulatus</name>
    <dbReference type="NCBI Taxonomy" id="519963"/>
    <lineage>
        <taxon>Eukaryota</taxon>
        <taxon>Fungi</taxon>
        <taxon>Dikarya</taxon>
        <taxon>Ascomycota</taxon>
        <taxon>Pezizomycotina</taxon>
        <taxon>Eurotiomycetes</taxon>
        <taxon>Eurotiomycetidae</taxon>
        <taxon>Eurotiales</taxon>
        <taxon>Elaphomycetaceae</taxon>
        <taxon>Elaphomyces</taxon>
    </lineage>
</organism>
<dbReference type="EMBL" id="NPHW01005468">
    <property type="protein sequence ID" value="OXV06728.1"/>
    <property type="molecule type" value="Genomic_DNA"/>
</dbReference>
<dbReference type="Pfam" id="PF13520">
    <property type="entry name" value="AA_permease_2"/>
    <property type="match status" value="1"/>
</dbReference>
<sequence>MVDVLNSLKGEPEGVSNGDAVADAIVGELGYTQSYKRAFRTVGNVALSIGISSPAAAIAVIASFQISYGGYWGLVWGWIIPSCLLFPSCLATAELASSMPVNGAYYWWSAALAAPKYSRPVGFIAGWATILTLLTGMASIAFATAATAAASITLLNVRWNPANAELMGIALAILILWTALSEIGSSRLNTLLIICASLIAGTTLTFLIGLPTARVKSGMSFASASDVFANYQNFSNWNESVAVAFTFFGATWSISGWASPAFLVEETHNGHRTVAKSIIISFIAMAWIGAAVCLVIAFCIVDIAAAAADPTPILKGYYWTIKG</sequence>
<proteinExistence type="predicted"/>
<dbReference type="InterPro" id="IPR002293">
    <property type="entry name" value="AA/rel_permease1"/>
</dbReference>
<evidence type="ECO:0000256" key="5">
    <source>
        <dbReference type="ARBA" id="ARBA00023136"/>
    </source>
</evidence>
<feature type="transmembrane region" description="Helical" evidence="6">
    <location>
        <begin position="71"/>
        <end position="93"/>
    </location>
</feature>
<reference evidence="7 8" key="1">
    <citation type="journal article" date="2015" name="Environ. Microbiol.">
        <title>Metagenome sequence of Elaphomyces granulatus from sporocarp tissue reveals Ascomycota ectomycorrhizal fingerprints of genome expansion and a Proteobacteria-rich microbiome.</title>
        <authorList>
            <person name="Quandt C.A."/>
            <person name="Kohler A."/>
            <person name="Hesse C.N."/>
            <person name="Sharpton T.J."/>
            <person name="Martin F."/>
            <person name="Spatafora J.W."/>
        </authorList>
    </citation>
    <scope>NUCLEOTIDE SEQUENCE [LARGE SCALE GENOMIC DNA]</scope>
    <source>
        <strain evidence="7 8">OSC145934</strain>
    </source>
</reference>
<dbReference type="Proteomes" id="UP000243515">
    <property type="component" value="Unassembled WGS sequence"/>
</dbReference>
<evidence type="ECO:0000313" key="8">
    <source>
        <dbReference type="Proteomes" id="UP000243515"/>
    </source>
</evidence>
<evidence type="ECO:0000256" key="2">
    <source>
        <dbReference type="ARBA" id="ARBA00022448"/>
    </source>
</evidence>
<protein>
    <recommendedName>
        <fullName evidence="9">Amino acid permease/ SLC12A domain-containing protein</fullName>
    </recommendedName>
</protein>
<feature type="transmembrane region" description="Helical" evidence="6">
    <location>
        <begin position="162"/>
        <end position="179"/>
    </location>
</feature>